<organism evidence="1">
    <name type="scientific">bioreactor metagenome</name>
    <dbReference type="NCBI Taxonomy" id="1076179"/>
    <lineage>
        <taxon>unclassified sequences</taxon>
        <taxon>metagenomes</taxon>
        <taxon>ecological metagenomes</taxon>
    </lineage>
</organism>
<proteinExistence type="predicted"/>
<name>A0A644YHM0_9ZZZZ</name>
<evidence type="ECO:0008006" key="2">
    <source>
        <dbReference type="Google" id="ProtNLM"/>
    </source>
</evidence>
<gene>
    <name evidence="1" type="ORF">SDC9_74592</name>
</gene>
<sequence length="385" mass="42028">MDDQSVPGQGSTGLVLDDARLEEIAFFLQVDHLAHPGERIFFIREQRLQADLRGAAVGDVAQVALEHRRIQTQHAARHGVFGVGVFKIDGLVEQRLDFFLELGRPQVRVFELELVDQVDAEIAVHRLVAQNVLVLLGRAGHLVLTAQRQNLREANVEEQAFHQAGEHDQRLQQRLVGLGRAGVEVRVHDRFDEGDQELVLVADGFDFVVRVEDFGLVQAERFNDVLIGVRVDRFLERLAQQELAALGRGDVAIGAQHDVVGGQRIGGHEESEIALDDAALVFGQAVRVFPQRDVARHVHFLRHPVVGAGGEVFFPGPLVLEGDQLVHVGLSVDDALVGGIHALVDGGSGSGGSCSSLRRSGCHGLKRGRCSEAVVVRTAFSLILR</sequence>
<evidence type="ECO:0000313" key="1">
    <source>
        <dbReference type="EMBL" id="MPM28075.1"/>
    </source>
</evidence>
<accession>A0A644YHM0</accession>
<dbReference type="AlphaFoldDB" id="A0A644YHM0"/>
<reference evidence="1" key="1">
    <citation type="submission" date="2019-08" db="EMBL/GenBank/DDBJ databases">
        <authorList>
            <person name="Kucharzyk K."/>
            <person name="Murdoch R.W."/>
            <person name="Higgins S."/>
            <person name="Loffler F."/>
        </authorList>
    </citation>
    <scope>NUCLEOTIDE SEQUENCE</scope>
</reference>
<comment type="caution">
    <text evidence="1">The sequence shown here is derived from an EMBL/GenBank/DDBJ whole genome shotgun (WGS) entry which is preliminary data.</text>
</comment>
<dbReference type="EMBL" id="VSSQ01005156">
    <property type="protein sequence ID" value="MPM28075.1"/>
    <property type="molecule type" value="Genomic_DNA"/>
</dbReference>
<protein>
    <recommendedName>
        <fullName evidence="2">NAD-specific glutamate dehydrogenase</fullName>
    </recommendedName>
</protein>